<dbReference type="EMBL" id="JAEQNC010000004">
    <property type="protein sequence ID" value="MBL0372073.1"/>
    <property type="molecule type" value="Genomic_DNA"/>
</dbReference>
<accession>A0A936YKR9</accession>
<dbReference type="RefSeq" id="WP_201656063.1">
    <property type="nucleotide sequence ID" value="NZ_JAEQNC010000004.1"/>
</dbReference>
<protein>
    <submittedName>
        <fullName evidence="1">Uncharacterized protein</fullName>
    </submittedName>
</protein>
<dbReference type="Proteomes" id="UP000633219">
    <property type="component" value="Unassembled WGS sequence"/>
</dbReference>
<proteinExistence type="predicted"/>
<gene>
    <name evidence="1" type="ORF">JJB09_08535</name>
</gene>
<dbReference type="AlphaFoldDB" id="A0A936YKR9"/>
<comment type="caution">
    <text evidence="1">The sequence shown here is derived from an EMBL/GenBank/DDBJ whole genome shotgun (WGS) entry which is preliminary data.</text>
</comment>
<organism evidence="1 2">
    <name type="scientific">Rhizobium setariae</name>
    <dbReference type="NCBI Taxonomy" id="2801340"/>
    <lineage>
        <taxon>Bacteria</taxon>
        <taxon>Pseudomonadati</taxon>
        <taxon>Pseudomonadota</taxon>
        <taxon>Alphaproteobacteria</taxon>
        <taxon>Hyphomicrobiales</taxon>
        <taxon>Rhizobiaceae</taxon>
        <taxon>Rhizobium/Agrobacterium group</taxon>
        <taxon>Rhizobium</taxon>
    </lineage>
</organism>
<keyword evidence="2" id="KW-1185">Reference proteome</keyword>
<sequence>MFYRFHRRMPHIRFCQTATRSRKEKTMTLSKKHVTVIWDFPVRLFNIGRKKLTKIIRERSDEDEGKWLNG</sequence>
<evidence type="ECO:0000313" key="1">
    <source>
        <dbReference type="EMBL" id="MBL0372073.1"/>
    </source>
</evidence>
<reference evidence="1" key="1">
    <citation type="submission" date="2021-01" db="EMBL/GenBank/DDBJ databases">
        <title>Rhizobium sp. strain KVB221 16S ribosomal RNA gene Genome sequencing and assembly.</title>
        <authorList>
            <person name="Kang M."/>
        </authorList>
    </citation>
    <scope>NUCLEOTIDE SEQUENCE</scope>
    <source>
        <strain evidence="1">KVB221</strain>
    </source>
</reference>
<evidence type="ECO:0000313" key="2">
    <source>
        <dbReference type="Proteomes" id="UP000633219"/>
    </source>
</evidence>
<name>A0A936YKR9_9HYPH</name>